<accession>A0ABS2FFE1</accession>
<feature type="domain" description="Glycosyltransferase 2-like" evidence="5">
    <location>
        <begin position="7"/>
        <end position="108"/>
    </location>
</feature>
<evidence type="ECO:0000313" key="6">
    <source>
        <dbReference type="EMBL" id="MBM6819046.1"/>
    </source>
</evidence>
<gene>
    <name evidence="6" type="ORF">H6A19_06790</name>
</gene>
<organism evidence="6 7">
    <name type="scientific">Clostridium saudiense</name>
    <dbReference type="NCBI Taxonomy" id="1414720"/>
    <lineage>
        <taxon>Bacteria</taxon>
        <taxon>Bacillati</taxon>
        <taxon>Bacillota</taxon>
        <taxon>Clostridia</taxon>
        <taxon>Eubacteriales</taxon>
        <taxon>Clostridiaceae</taxon>
        <taxon>Clostridium</taxon>
    </lineage>
</organism>
<comment type="caution">
    <text evidence="6">The sequence shown here is derived from an EMBL/GenBank/DDBJ whole genome shotgun (WGS) entry which is preliminary data.</text>
</comment>
<dbReference type="SUPFAM" id="SSF53448">
    <property type="entry name" value="Nucleotide-diphospho-sugar transferases"/>
    <property type="match status" value="1"/>
</dbReference>
<dbReference type="EMBL" id="JACJLL010000031">
    <property type="protein sequence ID" value="MBM6819046.1"/>
    <property type="molecule type" value="Genomic_DNA"/>
</dbReference>
<evidence type="ECO:0000313" key="7">
    <source>
        <dbReference type="Proteomes" id="UP000767334"/>
    </source>
</evidence>
<dbReference type="PANTHER" id="PTHR43179">
    <property type="entry name" value="RHAMNOSYLTRANSFERASE WBBL"/>
    <property type="match status" value="1"/>
</dbReference>
<dbReference type="CDD" id="cd02526">
    <property type="entry name" value="GT2_RfbF_like"/>
    <property type="match status" value="1"/>
</dbReference>
<dbReference type="InterPro" id="IPR029044">
    <property type="entry name" value="Nucleotide-diphossugar_trans"/>
</dbReference>
<keyword evidence="4" id="KW-0808">Transferase</keyword>
<evidence type="ECO:0000256" key="3">
    <source>
        <dbReference type="ARBA" id="ARBA00022676"/>
    </source>
</evidence>
<name>A0ABS2FFE1_9CLOT</name>
<dbReference type="InterPro" id="IPR001173">
    <property type="entry name" value="Glyco_trans_2-like"/>
</dbReference>
<evidence type="ECO:0000256" key="4">
    <source>
        <dbReference type="ARBA" id="ARBA00022679"/>
    </source>
</evidence>
<comment type="similarity">
    <text evidence="2">Belongs to the glycosyltransferase 2 family.</text>
</comment>
<evidence type="ECO:0000259" key="5">
    <source>
        <dbReference type="Pfam" id="PF00535"/>
    </source>
</evidence>
<dbReference type="PANTHER" id="PTHR43179:SF12">
    <property type="entry name" value="GALACTOFURANOSYLTRANSFERASE GLFT2"/>
    <property type="match status" value="1"/>
</dbReference>
<protein>
    <submittedName>
        <fullName evidence="6">Glycosyltransferase family 2 protein</fullName>
    </submittedName>
</protein>
<evidence type="ECO:0000256" key="2">
    <source>
        <dbReference type="ARBA" id="ARBA00006739"/>
    </source>
</evidence>
<keyword evidence="7" id="KW-1185">Reference proteome</keyword>
<reference evidence="6 7" key="1">
    <citation type="journal article" date="2021" name="Sci. Rep.">
        <title>The distribution of antibiotic resistance genes in chicken gut microbiota commensals.</title>
        <authorList>
            <person name="Juricova H."/>
            <person name="Matiasovicova J."/>
            <person name="Kubasova T."/>
            <person name="Cejkova D."/>
            <person name="Rychlik I."/>
        </authorList>
    </citation>
    <scope>NUCLEOTIDE SEQUENCE [LARGE SCALE GENOMIC DNA]</scope>
    <source>
        <strain evidence="6 7">An435</strain>
    </source>
</reference>
<sequence>MCKVVAIIISYNPDNNLLDSVNLLENQVEKIIIVDNGSKKEKVKEINLIRDINKEKIEVIFNEENLGIATALNIGVKEGLRQGYNWILTMDQDSKCSKDMVEKMFEVYNGIEEKERRDILSIFPNFVDERIQSIEENSDMDAYEYVDADITSGNLLKAEVFDKVGFFDDSLFIDLVDTDFCMRLNEKNIKMIKVRDAILYHSLGESQSVKSIFGKFNTSNHSALRRYYMTRNRFYTWEKYKDLNSFTLNRDKSLFKKEFVKIVLGEKDKINKIKMVFKGYKDYKKGIRGKLK</sequence>
<dbReference type="RefSeq" id="WP_204572135.1">
    <property type="nucleotide sequence ID" value="NZ_JACJLL010000031.1"/>
</dbReference>
<evidence type="ECO:0000256" key="1">
    <source>
        <dbReference type="ARBA" id="ARBA00004776"/>
    </source>
</evidence>
<keyword evidence="3" id="KW-0328">Glycosyltransferase</keyword>
<comment type="pathway">
    <text evidence="1">Cell wall biogenesis; cell wall polysaccharide biosynthesis.</text>
</comment>
<dbReference type="Proteomes" id="UP000767334">
    <property type="component" value="Unassembled WGS sequence"/>
</dbReference>
<proteinExistence type="inferred from homology"/>
<dbReference type="Gene3D" id="3.90.550.10">
    <property type="entry name" value="Spore Coat Polysaccharide Biosynthesis Protein SpsA, Chain A"/>
    <property type="match status" value="1"/>
</dbReference>
<dbReference type="Pfam" id="PF00535">
    <property type="entry name" value="Glycos_transf_2"/>
    <property type="match status" value="1"/>
</dbReference>